<sequence>MQSFLLGQNTNTSKHIPASHSPTMLCLHIQRERCVKHLSHVHGYWFPPHTS</sequence>
<evidence type="ECO:0000313" key="1">
    <source>
        <dbReference type="EMBL" id="ACD03519.1"/>
    </source>
</evidence>
<organismHost>
    <name type="scientific">Musca domestica</name>
    <name type="common">House fly</name>
    <dbReference type="NCBI Taxonomy" id="7370"/>
</organismHost>
<protein>
    <submittedName>
        <fullName evidence="1">Uncharacterized protein</fullName>
    </submittedName>
</protein>
<evidence type="ECO:0000313" key="2">
    <source>
        <dbReference type="Proteomes" id="UP000011274"/>
    </source>
</evidence>
<name>B2YG37_MHVB</name>
<dbReference type="EMBL" id="EU522111">
    <property type="protein sequence ID" value="ACD03519.1"/>
    <property type="molecule type" value="Genomic_DNA"/>
</dbReference>
<dbReference type="RefSeq" id="YP_001883388.1">
    <property type="nucleotide sequence ID" value="NC_010671.1"/>
</dbReference>
<dbReference type="GeneID" id="6295460"/>
<organism evidence="1 2">
    <name type="scientific">Musca hytrovirus</name>
    <name type="common">isolate Musca domestica/United States/Boucias/-</name>
    <name type="synonym">MHV</name>
    <dbReference type="NCBI Taxonomy" id="523909"/>
    <lineage>
        <taxon>Viruses</taxon>
        <taxon>Viruses incertae sedis</taxon>
        <taxon>Naldaviricetes</taxon>
        <taxon>Lefavirales</taxon>
        <taxon>Hytrosaviridae</taxon>
        <taxon>Muscavirus</taxon>
        <taxon>Muscavirus musdomesticae</taxon>
    </lineage>
</organism>
<keyword evidence="2" id="KW-1185">Reference proteome</keyword>
<gene>
    <name evidence="1" type="ORF">MdSGHV060</name>
</gene>
<accession>B2YG37</accession>
<dbReference type="KEGG" id="vg:6295460"/>
<dbReference type="Proteomes" id="UP000011274">
    <property type="component" value="Segment"/>
</dbReference>
<proteinExistence type="predicted"/>
<reference evidence="1 2" key="1">
    <citation type="journal article" date="2008" name="Virology">
        <title>Sequence analysis of a non-classified, non-occluded DNA virus that causes salivary gland hypertrophy of Musca domestica, MdSGHV.</title>
        <authorList>
            <person name="Garcia-Maruniak A."/>
            <person name="Maruniak J.E."/>
            <person name="Farmerie W."/>
            <person name="Boucias D.G."/>
        </authorList>
    </citation>
    <scope>NUCLEOTIDE SEQUENCE [LARGE SCALE GENOMIC DNA]</scope>
    <source>
        <strain evidence="2">Isolate Musca domestica/United States/Boucias/-</strain>
    </source>
</reference>